<keyword evidence="3" id="KW-1185">Reference proteome</keyword>
<gene>
    <name evidence="2" type="ORF">CCHR01_11207</name>
</gene>
<accession>A0AAD9EG01</accession>
<comment type="caution">
    <text evidence="2">The sequence shown here is derived from an EMBL/GenBank/DDBJ whole genome shotgun (WGS) entry which is preliminary data.</text>
</comment>
<evidence type="ECO:0000256" key="1">
    <source>
        <dbReference type="SAM" id="MobiDB-lite"/>
    </source>
</evidence>
<organism evidence="2 3">
    <name type="scientific">Colletotrichum chrysophilum</name>
    <dbReference type="NCBI Taxonomy" id="1836956"/>
    <lineage>
        <taxon>Eukaryota</taxon>
        <taxon>Fungi</taxon>
        <taxon>Dikarya</taxon>
        <taxon>Ascomycota</taxon>
        <taxon>Pezizomycotina</taxon>
        <taxon>Sordariomycetes</taxon>
        <taxon>Hypocreomycetidae</taxon>
        <taxon>Glomerellales</taxon>
        <taxon>Glomerellaceae</taxon>
        <taxon>Colletotrichum</taxon>
        <taxon>Colletotrichum gloeosporioides species complex</taxon>
    </lineage>
</organism>
<feature type="region of interest" description="Disordered" evidence="1">
    <location>
        <begin position="49"/>
        <end position="133"/>
    </location>
</feature>
<protein>
    <submittedName>
        <fullName evidence="2">Uncharacterized protein</fullName>
    </submittedName>
</protein>
<sequence length="133" mass="14705">MPRFSYNTRNRSRQLLRHPIRNERQRFRPARGRRALQMPGLMLRHVTVPGERPATQQRAAPSATAWSPSPAPAPAFPKLSTGSGVEEVPPRSATASELHCPRHSHVVMDHEPAKPPKPTSAVSISKHLNDSGC</sequence>
<evidence type="ECO:0000313" key="3">
    <source>
        <dbReference type="Proteomes" id="UP001243330"/>
    </source>
</evidence>
<name>A0AAD9EG01_9PEZI</name>
<evidence type="ECO:0000313" key="2">
    <source>
        <dbReference type="EMBL" id="KAK1846152.1"/>
    </source>
</evidence>
<reference evidence="2" key="1">
    <citation type="submission" date="2023-01" db="EMBL/GenBank/DDBJ databases">
        <title>Colletotrichum chrysophilum M932 genome sequence.</title>
        <authorList>
            <person name="Baroncelli R."/>
        </authorList>
    </citation>
    <scope>NUCLEOTIDE SEQUENCE</scope>
    <source>
        <strain evidence="2">M932</strain>
    </source>
</reference>
<dbReference type="EMBL" id="JAQOWY010000246">
    <property type="protein sequence ID" value="KAK1846152.1"/>
    <property type="molecule type" value="Genomic_DNA"/>
</dbReference>
<proteinExistence type="predicted"/>
<feature type="compositionally biased region" description="Low complexity" evidence="1">
    <location>
        <begin position="59"/>
        <end position="68"/>
    </location>
</feature>
<dbReference type="Proteomes" id="UP001243330">
    <property type="component" value="Unassembled WGS sequence"/>
</dbReference>
<dbReference type="AlphaFoldDB" id="A0AAD9EG01"/>